<evidence type="ECO:0000313" key="4">
    <source>
        <dbReference type="EMBL" id="OTN94428.1"/>
    </source>
</evidence>
<evidence type="ECO:0000256" key="1">
    <source>
        <dbReference type="ARBA" id="ARBA00023015"/>
    </source>
</evidence>
<proteinExistence type="predicted"/>
<feature type="domain" description="Mga helix-turn-helix" evidence="3">
    <location>
        <begin position="83"/>
        <end position="161"/>
    </location>
</feature>
<comment type="caution">
    <text evidence="4">The sequence shown here is derived from an EMBL/GenBank/DDBJ whole genome shotgun (WGS) entry which is preliminary data.</text>
</comment>
<evidence type="ECO:0000256" key="2">
    <source>
        <dbReference type="ARBA" id="ARBA00023163"/>
    </source>
</evidence>
<dbReference type="EMBL" id="NGLB01000003">
    <property type="protein sequence ID" value="OTN94428.1"/>
    <property type="molecule type" value="Genomic_DNA"/>
</dbReference>
<dbReference type="PANTHER" id="PTHR30185">
    <property type="entry name" value="CRYPTIC BETA-GLUCOSIDE BGL OPERON ANTITERMINATOR"/>
    <property type="match status" value="1"/>
</dbReference>
<protein>
    <recommendedName>
        <fullName evidence="3">Mga helix-turn-helix domain-containing protein</fullName>
    </recommendedName>
</protein>
<keyword evidence="2" id="KW-0804">Transcription</keyword>
<dbReference type="AlphaFoldDB" id="A0AB73N0W1"/>
<keyword evidence="1" id="KW-0805">Transcription regulation</keyword>
<feature type="non-terminal residue" evidence="4">
    <location>
        <position position="397"/>
    </location>
</feature>
<dbReference type="InterPro" id="IPR007737">
    <property type="entry name" value="Mga_HTH"/>
</dbReference>
<evidence type="ECO:0000313" key="5">
    <source>
        <dbReference type="Proteomes" id="UP000194737"/>
    </source>
</evidence>
<organism evidence="4 5">
    <name type="scientific">Enterococcus faecium</name>
    <name type="common">Streptococcus faecium</name>
    <dbReference type="NCBI Taxonomy" id="1352"/>
    <lineage>
        <taxon>Bacteria</taxon>
        <taxon>Bacillati</taxon>
        <taxon>Bacillota</taxon>
        <taxon>Bacilli</taxon>
        <taxon>Lactobacillales</taxon>
        <taxon>Enterococcaceae</taxon>
        <taxon>Enterococcus</taxon>
    </lineage>
</organism>
<dbReference type="PANTHER" id="PTHR30185:SF18">
    <property type="entry name" value="TRANSCRIPTIONAL REGULATOR MTLR"/>
    <property type="match status" value="1"/>
</dbReference>
<gene>
    <name evidence="4" type="ORF">A5804_002738</name>
</gene>
<dbReference type="Proteomes" id="UP000194737">
    <property type="component" value="Unassembled WGS sequence"/>
</dbReference>
<sequence>MFETIDSLFIEKSFKRELVIVKILIERNTWVSFKELSEINNVVWKTTIRDLENINKTIPRFLEIKDKAKEVRFSNTGEYCYIDIYSIYLKMSFSYQLFCLLFRNKDINLFKLCDELFISQSHFYKKYHQLKAILPDGINIDLNSLKVIGDEFKIRKFYYNLLIISNNPDDFNISSNFLEYLEAISMDVFYEAGIISKSQNKENYLYWLAICHRRSKVQKVNINLKENYISQFLKKIYAKIPGQFGNQLLDEYIIHSYGFYMQDLIYKEDRVKSVIDFYTKKIYSPYLNYLKPFFSNKNKQLGLDLIHACVSLPLSTDFFIKNRIFDRFYKDEIKKHLLETIYNKVIKNNNIIIDYEKKEILEILKFMVFKYHIQLSSNLFKFKRTSIIVSMSGGSNA</sequence>
<evidence type="ECO:0000259" key="3">
    <source>
        <dbReference type="Pfam" id="PF05043"/>
    </source>
</evidence>
<dbReference type="Pfam" id="PF05043">
    <property type="entry name" value="Mga"/>
    <property type="match status" value="1"/>
</dbReference>
<accession>A0AB73N0W1</accession>
<reference evidence="4 5" key="1">
    <citation type="submission" date="2017-05" db="EMBL/GenBank/DDBJ databases">
        <title>The Genome Sequence of Enterococcus faecium 6F2_DIV0138.</title>
        <authorList>
            <consortium name="The Broad Institute Genomics Platform"/>
            <consortium name="The Broad Institute Genomic Center for Infectious Diseases"/>
            <person name="Earl A."/>
            <person name="Manson A."/>
            <person name="Schwartman J."/>
            <person name="Gilmore M."/>
            <person name="Abouelleil A."/>
            <person name="Cao P."/>
            <person name="Chapman S."/>
            <person name="Cusick C."/>
            <person name="Shea T."/>
            <person name="Young S."/>
            <person name="Neafsey D."/>
            <person name="Nusbaum C."/>
            <person name="Birren B."/>
        </authorList>
    </citation>
    <scope>NUCLEOTIDE SEQUENCE [LARGE SCALE GENOMIC DNA]</scope>
    <source>
        <strain evidence="4 5">6F2_DIV0138</strain>
    </source>
</reference>
<dbReference type="InterPro" id="IPR050661">
    <property type="entry name" value="BglG_antiterminators"/>
</dbReference>
<dbReference type="RefSeq" id="WP_143351972.1">
    <property type="nucleotide sequence ID" value="NZ_NGLB01000003.1"/>
</dbReference>
<name>A0AB73N0W1_ENTFC</name>